<sequence>MRAAVADHAACDAFLVHKLSGLPAVPRLESHLAMKTIKDNG</sequence>
<dbReference type="AlphaFoldDB" id="A0A6C1CA48"/>
<name>A0A6C1CA48_9ACTN</name>
<gene>
    <name evidence="1" type="ORF">D8771_13520</name>
</gene>
<dbReference type="Proteomes" id="UP000298111">
    <property type="component" value="Unassembled WGS sequence"/>
</dbReference>
<reference evidence="1 2" key="1">
    <citation type="submission" date="2018-10" db="EMBL/GenBank/DDBJ databases">
        <title>Isolation of pseudouridimycin from Streptomyces albus DSM 40763.</title>
        <authorList>
            <person name="Rosenqvist P."/>
            <person name="Metsae-Ketelae M."/>
            <person name="Virta P."/>
        </authorList>
    </citation>
    <scope>NUCLEOTIDE SEQUENCE [LARGE SCALE GENOMIC DNA]</scope>
    <source>
        <strain evidence="1 2">DSM 40763</strain>
    </source>
</reference>
<evidence type="ECO:0000313" key="2">
    <source>
        <dbReference type="Proteomes" id="UP000298111"/>
    </source>
</evidence>
<proteinExistence type="predicted"/>
<evidence type="ECO:0000313" key="1">
    <source>
        <dbReference type="EMBL" id="TGG83951.1"/>
    </source>
</evidence>
<organism evidence="1 2">
    <name type="scientific">Streptomyces albus</name>
    <dbReference type="NCBI Taxonomy" id="1888"/>
    <lineage>
        <taxon>Bacteria</taxon>
        <taxon>Bacillati</taxon>
        <taxon>Actinomycetota</taxon>
        <taxon>Actinomycetes</taxon>
        <taxon>Kitasatosporales</taxon>
        <taxon>Streptomycetaceae</taxon>
        <taxon>Streptomyces</taxon>
    </lineage>
</organism>
<comment type="caution">
    <text evidence="1">The sequence shown here is derived from an EMBL/GenBank/DDBJ whole genome shotgun (WGS) entry which is preliminary data.</text>
</comment>
<accession>A0A6C1CA48</accession>
<dbReference type="EMBL" id="RCIY01000053">
    <property type="protein sequence ID" value="TGG83951.1"/>
    <property type="molecule type" value="Genomic_DNA"/>
</dbReference>
<protein>
    <submittedName>
        <fullName evidence="1">Lrp/AsnC family transcriptional regulator</fullName>
    </submittedName>
</protein>